<organism evidence="8 9">
    <name type="scientific">Lactococcus hircilactis</name>
    <dbReference type="NCBI Taxonomy" id="1494462"/>
    <lineage>
        <taxon>Bacteria</taxon>
        <taxon>Bacillati</taxon>
        <taxon>Bacillota</taxon>
        <taxon>Bacilli</taxon>
        <taxon>Lactobacillales</taxon>
        <taxon>Streptococcaceae</taxon>
        <taxon>Lactococcus</taxon>
    </lineage>
</organism>
<dbReference type="EMBL" id="WITJ01000003">
    <property type="protein sequence ID" value="MQW38906.1"/>
    <property type="molecule type" value="Genomic_DNA"/>
</dbReference>
<dbReference type="NCBIfam" id="TIGR00647">
    <property type="entry name" value="DNA_bind_WhiA"/>
    <property type="match status" value="1"/>
</dbReference>
<dbReference type="HAMAP" id="MF_01420">
    <property type="entry name" value="HTH_type_WhiA"/>
    <property type="match status" value="1"/>
</dbReference>
<proteinExistence type="inferred from homology"/>
<evidence type="ECO:0000256" key="2">
    <source>
        <dbReference type="ARBA" id="ARBA00023125"/>
    </source>
</evidence>
<comment type="caution">
    <text evidence="8">The sequence shown here is derived from an EMBL/GenBank/DDBJ whole genome shotgun (WGS) entry which is preliminary data.</text>
</comment>
<keyword evidence="1 4" id="KW-0132">Cell division</keyword>
<dbReference type="Pfam" id="PF14527">
    <property type="entry name" value="LAGLIDADG_WhiA"/>
    <property type="match status" value="1"/>
</dbReference>
<dbReference type="RefSeq" id="WP_153495441.1">
    <property type="nucleotide sequence ID" value="NZ_CBCRWP010000001.1"/>
</dbReference>
<dbReference type="InterPro" id="IPR039518">
    <property type="entry name" value="WhiA_LAGLIDADG_dom"/>
</dbReference>
<feature type="domain" description="Sporulation regulator WhiA C-terminal" evidence="5">
    <location>
        <begin position="214"/>
        <end position="294"/>
    </location>
</feature>
<accession>A0A7X1Z719</accession>
<dbReference type="GO" id="GO:0051301">
    <property type="term" value="P:cell division"/>
    <property type="evidence" value="ECO:0007669"/>
    <property type="project" value="UniProtKB-UniRule"/>
</dbReference>
<evidence type="ECO:0000256" key="4">
    <source>
        <dbReference type="HAMAP-Rule" id="MF_01420"/>
    </source>
</evidence>
<dbReference type="PANTHER" id="PTHR37307:SF1">
    <property type="entry name" value="CELL DIVISION PROTEIN WHIA-RELATED"/>
    <property type="match status" value="1"/>
</dbReference>
<sequence>MSFTSDVKKELTSNFSTTGALLALVRMNGSLGIFGKLTLSITTENAGTAKYIYQMLQDLFEIRAEIHVHQKTTLSKNRVYTVFIDHQVDELLDELSLADSLLLDNGVPEFVKNDLLIQRDYLRGAFLSSGSLHNPEKGEYQLSLANVYQEHAEDLQELFKNFELNAKIIERKNRYILYLSKAEEIMDFLTLIGAMQARLKFEDAKMIREMRGLANRQSNFESANIGKTVSAAQEAIDAIRFLYEKKEFVQLPPQLMEIARLRIENPEASYKELGALLDPPLGKSGVNHRLRKIIERSNDIKNTGIHL</sequence>
<dbReference type="GO" id="GO:0003677">
    <property type="term" value="F:DNA binding"/>
    <property type="evidence" value="ECO:0007669"/>
    <property type="project" value="UniProtKB-UniRule"/>
</dbReference>
<dbReference type="Gene3D" id="3.10.28.10">
    <property type="entry name" value="Homing endonucleases"/>
    <property type="match status" value="1"/>
</dbReference>
<dbReference type="PANTHER" id="PTHR37307">
    <property type="entry name" value="CELL DIVISION PROTEIN WHIA-RELATED"/>
    <property type="match status" value="1"/>
</dbReference>
<dbReference type="GO" id="GO:0043937">
    <property type="term" value="P:regulation of sporulation"/>
    <property type="evidence" value="ECO:0007669"/>
    <property type="project" value="InterPro"/>
</dbReference>
<evidence type="ECO:0000313" key="9">
    <source>
        <dbReference type="Proteomes" id="UP000439550"/>
    </source>
</evidence>
<dbReference type="InterPro" id="IPR027434">
    <property type="entry name" value="Homing_endonucl"/>
</dbReference>
<evidence type="ECO:0000259" key="7">
    <source>
        <dbReference type="Pfam" id="PF14527"/>
    </source>
</evidence>
<dbReference type="InterPro" id="IPR023054">
    <property type="entry name" value="Sporulation_regulator_WhiA_C"/>
</dbReference>
<comment type="function">
    <text evidence="4">Involved in cell division and chromosome segregation.</text>
</comment>
<name>A0A7X1Z719_9LACT</name>
<dbReference type="Pfam" id="PF10298">
    <property type="entry name" value="WhiA_N"/>
    <property type="match status" value="1"/>
</dbReference>
<evidence type="ECO:0000259" key="6">
    <source>
        <dbReference type="Pfam" id="PF10298"/>
    </source>
</evidence>
<keyword evidence="3 4" id="KW-0131">Cell cycle</keyword>
<reference evidence="8 9" key="1">
    <citation type="submission" date="2019-10" db="EMBL/GenBank/DDBJ databases">
        <authorList>
            <person name="Dong K."/>
        </authorList>
    </citation>
    <scope>NUCLEOTIDE SEQUENCE [LARGE SCALE GENOMIC DNA]</scope>
    <source>
        <strain evidence="8 9">DSM 28960</strain>
    </source>
</reference>
<gene>
    <name evidence="4 8" type="primary">whiA</name>
    <name evidence="8" type="ORF">GHI93_02935</name>
</gene>
<evidence type="ECO:0000256" key="3">
    <source>
        <dbReference type="ARBA" id="ARBA00023306"/>
    </source>
</evidence>
<evidence type="ECO:0000313" key="8">
    <source>
        <dbReference type="EMBL" id="MQW38906.1"/>
    </source>
</evidence>
<dbReference type="InterPro" id="IPR018478">
    <property type="entry name" value="Sporu_reg_WhiA_N_dom"/>
</dbReference>
<feature type="domain" description="WhiA LAGLIDADG-like" evidence="7">
    <location>
        <begin position="119"/>
        <end position="211"/>
    </location>
</feature>
<dbReference type="Pfam" id="PF02650">
    <property type="entry name" value="HTH_WhiA"/>
    <property type="match status" value="1"/>
</dbReference>
<evidence type="ECO:0000256" key="1">
    <source>
        <dbReference type="ARBA" id="ARBA00022618"/>
    </source>
</evidence>
<evidence type="ECO:0000259" key="5">
    <source>
        <dbReference type="Pfam" id="PF02650"/>
    </source>
</evidence>
<dbReference type="InterPro" id="IPR003802">
    <property type="entry name" value="Sporulation_regulator_WhiA"/>
</dbReference>
<dbReference type="AlphaFoldDB" id="A0A7X1Z719"/>
<feature type="domain" description="Sporulation transcription regulator WhiA N-terminal" evidence="6">
    <location>
        <begin position="21"/>
        <end position="97"/>
    </location>
</feature>
<dbReference type="SUPFAM" id="SSF55608">
    <property type="entry name" value="Homing endonucleases"/>
    <property type="match status" value="1"/>
</dbReference>
<keyword evidence="9" id="KW-1185">Reference proteome</keyword>
<comment type="similarity">
    <text evidence="4">Belongs to the WhiA family.</text>
</comment>
<dbReference type="OrthoDB" id="401278at2"/>
<keyword evidence="2 4" id="KW-0238">DNA-binding</keyword>
<protein>
    <recommendedName>
        <fullName evidence="4">Probable cell division protein WhiA</fullName>
    </recommendedName>
</protein>
<dbReference type="Proteomes" id="UP000439550">
    <property type="component" value="Unassembled WGS sequence"/>
</dbReference>